<keyword evidence="6" id="KW-0862">Zinc</keyword>
<dbReference type="HOGENOM" id="CLU_013430_3_6_6"/>
<evidence type="ECO:0000256" key="2">
    <source>
        <dbReference type="ARBA" id="ARBA00010212"/>
    </source>
</evidence>
<protein>
    <submittedName>
        <fullName evidence="11">Predicted Co/Zn/Cd cation transporters</fullName>
    </submittedName>
</protein>
<dbReference type="NCBIfam" id="TIGR01297">
    <property type="entry name" value="CDF"/>
    <property type="match status" value="1"/>
</dbReference>
<gene>
    <name evidence="11" type="ordered locus">HCH_04967</name>
</gene>
<evidence type="ECO:0000259" key="10">
    <source>
        <dbReference type="Pfam" id="PF16916"/>
    </source>
</evidence>
<comment type="subcellular location">
    <subcellularLocation>
        <location evidence="1">Membrane</location>
        <topology evidence="1">Multi-pass membrane protein</topology>
    </subcellularLocation>
</comment>
<keyword evidence="8" id="KW-0472">Membrane</keyword>
<dbReference type="InterPro" id="IPR050291">
    <property type="entry name" value="CDF_Transporter"/>
</dbReference>
<reference evidence="11 12" key="1">
    <citation type="journal article" date="2005" name="Nucleic Acids Res.">
        <title>Genomic blueprint of Hahella chejuensis, a marine microbe producing an algicidal agent.</title>
        <authorList>
            <person name="Jeong H."/>
            <person name="Yim J.H."/>
            <person name="Lee C."/>
            <person name="Choi S.-H."/>
            <person name="Park Y.K."/>
            <person name="Yoon S.H."/>
            <person name="Hur C.-G."/>
            <person name="Kang H.-Y."/>
            <person name="Kim D."/>
            <person name="Lee H.H."/>
            <person name="Park K.H."/>
            <person name="Park S.-H."/>
            <person name="Park H.-S."/>
            <person name="Lee H.K."/>
            <person name="Oh T.K."/>
            <person name="Kim J.F."/>
        </authorList>
    </citation>
    <scope>NUCLEOTIDE SEQUENCE [LARGE SCALE GENOMIC DNA]</scope>
    <source>
        <strain evidence="11 12">KCTC 2396</strain>
    </source>
</reference>
<dbReference type="Proteomes" id="UP000000238">
    <property type="component" value="Chromosome"/>
</dbReference>
<dbReference type="Pfam" id="PF16916">
    <property type="entry name" value="ZT_dimer"/>
    <property type="match status" value="1"/>
</dbReference>
<keyword evidence="4" id="KW-0410">Iron transport</keyword>
<dbReference type="PANTHER" id="PTHR43840:SF15">
    <property type="entry name" value="MITOCHONDRIAL METAL TRANSPORTER 1-RELATED"/>
    <property type="match status" value="1"/>
</dbReference>
<dbReference type="InterPro" id="IPR027469">
    <property type="entry name" value="Cation_efflux_TMD_sf"/>
</dbReference>
<feature type="domain" description="Cation efflux protein transmembrane" evidence="9">
    <location>
        <begin position="19"/>
        <end position="211"/>
    </location>
</feature>
<dbReference type="InterPro" id="IPR036837">
    <property type="entry name" value="Cation_efflux_CTD_sf"/>
</dbReference>
<evidence type="ECO:0000256" key="4">
    <source>
        <dbReference type="ARBA" id="ARBA00022496"/>
    </source>
</evidence>
<dbReference type="STRING" id="349521.HCH_04967"/>
<dbReference type="SUPFAM" id="SSF160240">
    <property type="entry name" value="Cation efflux protein cytoplasmic domain-like"/>
    <property type="match status" value="1"/>
</dbReference>
<dbReference type="SUPFAM" id="SSF161111">
    <property type="entry name" value="Cation efflux protein transmembrane domain-like"/>
    <property type="match status" value="1"/>
</dbReference>
<keyword evidence="5" id="KW-0812">Transmembrane</keyword>
<sequence length="383" mass="41961">MTYSTPAEKTRAAHRVTLIGMILDIALGLLKIIVGVLAQSHALVADGIHSFTDAGTDILVIVITRYSHQKPDREHPYGHGKFETLGTVVLGSMLIAVAGAMAYDSILRLWEKDAQVAPGWPALLAASLSIAGKEWIYRYTLDIGKKLRSDLIIANAWHSRSDALSSVVVLIALLGVIAGFPWVDALAAIIVAILIGKIGIELAGKSVKELVETALPEDQVHAIRELALSVEGVRGVHDLRGRYVGPDIVIDLHLQVDSSLSVSEGHYIGVHVARKIRAKFEHISDITYHIDTENDANGKKRAGSPLLPLRQDVTETLQRRWRGLTPEGSIKRLILHYINGQVHVEVMIAGNECRLSQEIVKSMRESTADLTWLGDIKVWREAP</sequence>
<evidence type="ECO:0000256" key="3">
    <source>
        <dbReference type="ARBA" id="ARBA00022448"/>
    </source>
</evidence>
<dbReference type="InterPro" id="IPR027470">
    <property type="entry name" value="Cation_efflux_CTD"/>
</dbReference>
<dbReference type="AlphaFoldDB" id="Q2SCG7"/>
<dbReference type="Gene3D" id="1.20.1510.10">
    <property type="entry name" value="Cation efflux protein transmembrane domain"/>
    <property type="match status" value="1"/>
</dbReference>
<dbReference type="Gene3D" id="3.30.70.1350">
    <property type="entry name" value="Cation efflux protein, cytoplasmic domain"/>
    <property type="match status" value="1"/>
</dbReference>
<dbReference type="RefSeq" id="WP_011398722.1">
    <property type="nucleotide sequence ID" value="NC_007645.1"/>
</dbReference>
<accession>Q2SCG7</accession>
<evidence type="ECO:0000256" key="1">
    <source>
        <dbReference type="ARBA" id="ARBA00004141"/>
    </source>
</evidence>
<dbReference type="GO" id="GO:0006826">
    <property type="term" value="P:iron ion transport"/>
    <property type="evidence" value="ECO:0007669"/>
    <property type="project" value="UniProtKB-KW"/>
</dbReference>
<dbReference type="EMBL" id="CP000155">
    <property type="protein sequence ID" value="ABC31657.1"/>
    <property type="molecule type" value="Genomic_DNA"/>
</dbReference>
<dbReference type="FunFam" id="1.20.1510.10:FF:000006">
    <property type="entry name" value="Divalent cation efflux transporter"/>
    <property type="match status" value="1"/>
</dbReference>
<dbReference type="Pfam" id="PF01545">
    <property type="entry name" value="Cation_efflux"/>
    <property type="match status" value="1"/>
</dbReference>
<keyword evidence="6" id="KW-0864">Zinc transport</keyword>
<evidence type="ECO:0000259" key="9">
    <source>
        <dbReference type="Pfam" id="PF01545"/>
    </source>
</evidence>
<keyword evidence="6" id="KW-0406">Ion transport</keyword>
<dbReference type="GO" id="GO:0016020">
    <property type="term" value="C:membrane"/>
    <property type="evidence" value="ECO:0007669"/>
    <property type="project" value="UniProtKB-SubCell"/>
</dbReference>
<evidence type="ECO:0000256" key="6">
    <source>
        <dbReference type="ARBA" id="ARBA00022906"/>
    </source>
</evidence>
<proteinExistence type="inferred from homology"/>
<dbReference type="InterPro" id="IPR002524">
    <property type="entry name" value="Cation_efflux"/>
</dbReference>
<evidence type="ECO:0000313" key="11">
    <source>
        <dbReference type="EMBL" id="ABC31657.1"/>
    </source>
</evidence>
<evidence type="ECO:0000256" key="5">
    <source>
        <dbReference type="ARBA" id="ARBA00022692"/>
    </source>
</evidence>
<dbReference type="InterPro" id="IPR058533">
    <property type="entry name" value="Cation_efflux_TM"/>
</dbReference>
<dbReference type="PANTHER" id="PTHR43840">
    <property type="entry name" value="MITOCHONDRIAL METAL TRANSPORTER 1-RELATED"/>
    <property type="match status" value="1"/>
</dbReference>
<dbReference type="eggNOG" id="COG0053">
    <property type="taxonomic scope" value="Bacteria"/>
</dbReference>
<dbReference type="OrthoDB" id="9806522at2"/>
<keyword evidence="3" id="KW-0813">Transport</keyword>
<organism evidence="11 12">
    <name type="scientific">Hahella chejuensis (strain KCTC 2396)</name>
    <dbReference type="NCBI Taxonomy" id="349521"/>
    <lineage>
        <taxon>Bacteria</taxon>
        <taxon>Pseudomonadati</taxon>
        <taxon>Pseudomonadota</taxon>
        <taxon>Gammaproteobacteria</taxon>
        <taxon>Oceanospirillales</taxon>
        <taxon>Hahellaceae</taxon>
        <taxon>Hahella</taxon>
    </lineage>
</organism>
<comment type="similarity">
    <text evidence="2">Belongs to the cation diffusion facilitator (CDF) transporter (TC 2.A.4) family. FieF subfamily.</text>
</comment>
<evidence type="ECO:0000256" key="7">
    <source>
        <dbReference type="ARBA" id="ARBA00022989"/>
    </source>
</evidence>
<dbReference type="KEGG" id="hch:HCH_04967"/>
<keyword evidence="7" id="KW-1133">Transmembrane helix</keyword>
<keyword evidence="4" id="KW-0408">Iron</keyword>
<keyword evidence="12" id="KW-1185">Reference proteome</keyword>
<evidence type="ECO:0000256" key="8">
    <source>
        <dbReference type="ARBA" id="ARBA00023136"/>
    </source>
</evidence>
<dbReference type="GO" id="GO:0008324">
    <property type="term" value="F:monoatomic cation transmembrane transporter activity"/>
    <property type="evidence" value="ECO:0007669"/>
    <property type="project" value="InterPro"/>
</dbReference>
<feature type="domain" description="Cation efflux protein cytoplasmic" evidence="10">
    <location>
        <begin position="215"/>
        <end position="292"/>
    </location>
</feature>
<dbReference type="GO" id="GO:0006829">
    <property type="term" value="P:zinc ion transport"/>
    <property type="evidence" value="ECO:0007669"/>
    <property type="project" value="UniProtKB-KW"/>
</dbReference>
<name>Q2SCG7_HAHCH</name>
<evidence type="ECO:0000313" key="12">
    <source>
        <dbReference type="Proteomes" id="UP000000238"/>
    </source>
</evidence>